<dbReference type="EnsemblPlants" id="Solyc01g014185.1.1">
    <property type="protein sequence ID" value="Solyc01g014185.1.1.1"/>
    <property type="gene ID" value="Solyc01g014185.1"/>
</dbReference>
<protein>
    <recommendedName>
        <fullName evidence="1">HAT C-terminal dimerisation domain-containing protein</fullName>
    </recommendedName>
</protein>
<organism evidence="2">
    <name type="scientific">Solanum lycopersicum</name>
    <name type="common">Tomato</name>
    <name type="synonym">Lycopersicon esculentum</name>
    <dbReference type="NCBI Taxonomy" id="4081"/>
    <lineage>
        <taxon>Eukaryota</taxon>
        <taxon>Viridiplantae</taxon>
        <taxon>Streptophyta</taxon>
        <taxon>Embryophyta</taxon>
        <taxon>Tracheophyta</taxon>
        <taxon>Spermatophyta</taxon>
        <taxon>Magnoliopsida</taxon>
        <taxon>eudicotyledons</taxon>
        <taxon>Gunneridae</taxon>
        <taxon>Pentapetalae</taxon>
        <taxon>asterids</taxon>
        <taxon>lamiids</taxon>
        <taxon>Solanales</taxon>
        <taxon>Solanaceae</taxon>
        <taxon>Solanoideae</taxon>
        <taxon>Solaneae</taxon>
        <taxon>Solanum</taxon>
        <taxon>Solanum subgen. Lycopersicon</taxon>
    </lineage>
</organism>
<reference evidence="2" key="1">
    <citation type="journal article" date="2012" name="Nature">
        <title>The tomato genome sequence provides insights into fleshy fruit evolution.</title>
        <authorList>
            <consortium name="Tomato Genome Consortium"/>
        </authorList>
    </citation>
    <scope>NUCLEOTIDE SEQUENCE [LARGE SCALE GENOMIC DNA]</scope>
    <source>
        <strain evidence="2">cv. Heinz 1706</strain>
    </source>
</reference>
<dbReference type="SUPFAM" id="SSF53098">
    <property type="entry name" value="Ribonuclease H-like"/>
    <property type="match status" value="1"/>
</dbReference>
<reference evidence="2" key="2">
    <citation type="submission" date="2019-01" db="UniProtKB">
        <authorList>
            <consortium name="EnsemblPlants"/>
        </authorList>
    </citation>
    <scope>IDENTIFICATION</scope>
    <source>
        <strain evidence="2">cv. Heinz 1706</strain>
    </source>
</reference>
<dbReference type="PANTHER" id="PTHR23272:SF184">
    <property type="entry name" value="OS03G0311250 PROTEIN"/>
    <property type="match status" value="1"/>
</dbReference>
<feature type="domain" description="HAT C-terminal dimerisation" evidence="1">
    <location>
        <begin position="83"/>
        <end position="126"/>
    </location>
</feature>
<dbReference type="PANTHER" id="PTHR23272">
    <property type="entry name" value="BED FINGER-RELATED"/>
    <property type="match status" value="1"/>
</dbReference>
<dbReference type="AlphaFoldDB" id="A0A3Q7EUC0"/>
<dbReference type="InParanoid" id="A0A3Q7EUC0"/>
<evidence type="ECO:0000313" key="3">
    <source>
        <dbReference type="Proteomes" id="UP000004994"/>
    </source>
</evidence>
<sequence length="126" mass="14711">MVDKIYFNLDINNELDKIPSCQEVKDNIKFEARKLYDLYNSNINLSSDQEPKSSRSRLNEDNIDAYLDSYLELSHNNRNDFDGYLNQNIEPTEDVLAWWRNRDKGFSKLQLMARDILAIQASSVAS</sequence>
<dbReference type="Proteomes" id="UP000004994">
    <property type="component" value="Chromosome 1"/>
</dbReference>
<evidence type="ECO:0000259" key="1">
    <source>
        <dbReference type="Pfam" id="PF05699"/>
    </source>
</evidence>
<dbReference type="GO" id="GO:0046983">
    <property type="term" value="F:protein dimerization activity"/>
    <property type="evidence" value="ECO:0007669"/>
    <property type="project" value="InterPro"/>
</dbReference>
<evidence type="ECO:0000313" key="2">
    <source>
        <dbReference type="EnsemblPlants" id="Solyc01g014185.1.1.1"/>
    </source>
</evidence>
<dbReference type="Gramene" id="Solyc01g014185.1.1">
    <property type="protein sequence ID" value="Solyc01g014185.1.1.1"/>
    <property type="gene ID" value="Solyc01g014185.1"/>
</dbReference>
<keyword evidence="3" id="KW-1185">Reference proteome</keyword>
<proteinExistence type="predicted"/>
<dbReference type="Pfam" id="PF05699">
    <property type="entry name" value="Dimer_Tnp_hAT"/>
    <property type="match status" value="1"/>
</dbReference>
<dbReference type="InterPro" id="IPR008906">
    <property type="entry name" value="HATC_C_dom"/>
</dbReference>
<name>A0A3Q7EUC0_SOLLC</name>
<accession>A0A3Q7EUC0</accession>
<dbReference type="InterPro" id="IPR012337">
    <property type="entry name" value="RNaseH-like_sf"/>
</dbReference>